<dbReference type="SUPFAM" id="SSF63829">
    <property type="entry name" value="Calcium-dependent phosphotriesterase"/>
    <property type="match status" value="1"/>
</dbReference>
<dbReference type="OrthoDB" id="8872498at2"/>
<evidence type="ECO:0000256" key="1">
    <source>
        <dbReference type="SAM" id="MobiDB-lite"/>
    </source>
</evidence>
<accession>A0A3S3U7B2</accession>
<name>A0A3S3U7B2_9RHOB</name>
<feature type="region of interest" description="Disordered" evidence="1">
    <location>
        <begin position="204"/>
        <end position="228"/>
    </location>
</feature>
<dbReference type="InterPro" id="IPR011042">
    <property type="entry name" value="6-blade_b-propeller_TolB-like"/>
</dbReference>
<proteinExistence type="predicted"/>
<dbReference type="Proteomes" id="UP000287168">
    <property type="component" value="Unassembled WGS sequence"/>
</dbReference>
<protein>
    <submittedName>
        <fullName evidence="2">Uncharacterized protein</fullName>
    </submittedName>
</protein>
<dbReference type="RefSeq" id="WP_128490393.1">
    <property type="nucleotide sequence ID" value="NZ_JBHLXB010000013.1"/>
</dbReference>
<organism evidence="2 3">
    <name type="scientific">Falsigemmobacter intermedius</name>
    <dbReference type="NCBI Taxonomy" id="1553448"/>
    <lineage>
        <taxon>Bacteria</taxon>
        <taxon>Pseudomonadati</taxon>
        <taxon>Pseudomonadota</taxon>
        <taxon>Alphaproteobacteria</taxon>
        <taxon>Rhodobacterales</taxon>
        <taxon>Paracoccaceae</taxon>
        <taxon>Falsigemmobacter</taxon>
    </lineage>
</organism>
<feature type="compositionally biased region" description="Low complexity" evidence="1">
    <location>
        <begin position="210"/>
        <end position="228"/>
    </location>
</feature>
<keyword evidence="3" id="KW-1185">Reference proteome</keyword>
<dbReference type="AlphaFoldDB" id="A0A3S3U7B2"/>
<gene>
    <name evidence="2" type="ORF">EP867_15515</name>
</gene>
<dbReference type="EMBL" id="SBLC01000031">
    <property type="protein sequence ID" value="RWY38756.1"/>
    <property type="molecule type" value="Genomic_DNA"/>
</dbReference>
<comment type="caution">
    <text evidence="2">The sequence shown here is derived from an EMBL/GenBank/DDBJ whole genome shotgun (WGS) entry which is preliminary data.</text>
</comment>
<reference evidence="2 3" key="1">
    <citation type="journal article" date="2015" name="Int. J. Syst. Evol. Microbiol.">
        <title>Gemmobacter intermedius sp. nov., isolated from a white stork (Ciconia ciconia).</title>
        <authorList>
            <person name="Kampfer P."/>
            <person name="Jerzak L."/>
            <person name="Wilharm G."/>
            <person name="Golke J."/>
            <person name="Busse H.J."/>
            <person name="Glaeser S.P."/>
        </authorList>
    </citation>
    <scope>NUCLEOTIDE SEQUENCE [LARGE SCALE GENOMIC DNA]</scope>
    <source>
        <strain evidence="2 3">119/4</strain>
    </source>
</reference>
<evidence type="ECO:0000313" key="3">
    <source>
        <dbReference type="Proteomes" id="UP000287168"/>
    </source>
</evidence>
<evidence type="ECO:0000313" key="2">
    <source>
        <dbReference type="EMBL" id="RWY38756.1"/>
    </source>
</evidence>
<dbReference type="Gene3D" id="2.120.10.30">
    <property type="entry name" value="TolB, C-terminal domain"/>
    <property type="match status" value="1"/>
</dbReference>
<sequence length="228" mass="24604">MAGLGCITALACDEEGGLWIAIGSEVNPFEAWSRDFLEQRRAGKLLRWAGGQLSTVADRLGFPWGLMARDGGMVVSEAWCKRLIRIDKSGQKRVLAEDLPGYPAGLAPTPSGGAWVALFAPRSPLLELVLREPKYRREMMAEVPPDYWIAPALSSGSSFLEPMQGGALKQMGILKPWAPSRSAGLVAEFNAAWTPLQSLHSRAGGRHHGVTAAGRGRGRFVAGGDRRQ</sequence>